<dbReference type="EMBL" id="JAERRC010000020">
    <property type="protein sequence ID" value="MBL0705290.1"/>
    <property type="molecule type" value="Genomic_DNA"/>
</dbReference>
<evidence type="ECO:0000313" key="2">
    <source>
        <dbReference type="EMBL" id="MBL0705290.1"/>
    </source>
</evidence>
<dbReference type="Proteomes" id="UP000639051">
    <property type="component" value="Unassembled WGS sequence"/>
</dbReference>
<name>A0ABS1K0Z9_9MICC</name>
<comment type="caution">
    <text evidence="2">The sequence shown here is derived from an EMBL/GenBank/DDBJ whole genome shotgun (WGS) entry which is preliminary data.</text>
</comment>
<dbReference type="RefSeq" id="WP_189692044.1">
    <property type="nucleotide sequence ID" value="NZ_BNCM01000001.1"/>
</dbReference>
<gene>
    <name evidence="2" type="ORF">JJE72_07170</name>
</gene>
<evidence type="ECO:0000256" key="1">
    <source>
        <dbReference type="SAM" id="MobiDB-lite"/>
    </source>
</evidence>
<feature type="compositionally biased region" description="Acidic residues" evidence="1">
    <location>
        <begin position="60"/>
        <end position="97"/>
    </location>
</feature>
<feature type="region of interest" description="Disordered" evidence="1">
    <location>
        <begin position="60"/>
        <end position="104"/>
    </location>
</feature>
<protein>
    <recommendedName>
        <fullName evidence="4">Primosomal protein</fullName>
    </recommendedName>
</protein>
<reference evidence="2 3" key="1">
    <citation type="submission" date="2021-01" db="EMBL/GenBank/DDBJ databases">
        <title>Genome public.</title>
        <authorList>
            <person name="Liu C."/>
            <person name="Sun Q."/>
        </authorList>
    </citation>
    <scope>NUCLEOTIDE SEQUENCE [LARGE SCALE GENOMIC DNA]</scope>
    <source>
        <strain evidence="2 3">JC656</strain>
    </source>
</reference>
<evidence type="ECO:0008006" key="4">
    <source>
        <dbReference type="Google" id="ProtNLM"/>
    </source>
</evidence>
<sequence>MSIDPRVALGSLTAALEEHLAAASNRRGDEDPAVEAAFFSVADAFEAYADALYDAYGEDLPMDLLDSDDDDDDDDDDEDDSDGDDGDDDENADDGEDALAGRDF</sequence>
<evidence type="ECO:0000313" key="3">
    <source>
        <dbReference type="Proteomes" id="UP000639051"/>
    </source>
</evidence>
<keyword evidence="3" id="KW-1185">Reference proteome</keyword>
<accession>A0ABS1K0Z9</accession>
<proteinExistence type="predicted"/>
<organism evidence="2 3">
    <name type="scientific">Sinomonas cellulolyticus</name>
    <dbReference type="NCBI Taxonomy" id="2801916"/>
    <lineage>
        <taxon>Bacteria</taxon>
        <taxon>Bacillati</taxon>
        <taxon>Actinomycetota</taxon>
        <taxon>Actinomycetes</taxon>
        <taxon>Micrococcales</taxon>
        <taxon>Micrococcaceae</taxon>
        <taxon>Sinomonas</taxon>
    </lineage>
</organism>